<proteinExistence type="predicted"/>
<reference evidence="2" key="1">
    <citation type="submission" date="2018-06" db="EMBL/GenBank/DDBJ databases">
        <authorList>
            <person name="Zhirakovskaya E."/>
        </authorList>
    </citation>
    <scope>NUCLEOTIDE SEQUENCE</scope>
</reference>
<name>A0A3B0VWU5_9ZZZZ</name>
<keyword evidence="2" id="KW-0378">Hydrolase</keyword>
<gene>
    <name evidence="2" type="ORF">MNBD_GAMMA04-966</name>
</gene>
<evidence type="ECO:0000313" key="2">
    <source>
        <dbReference type="EMBL" id="VAW44643.1"/>
    </source>
</evidence>
<dbReference type="Pfam" id="PF12008">
    <property type="entry name" value="EcoR124_C"/>
    <property type="match status" value="1"/>
</dbReference>
<evidence type="ECO:0000259" key="1">
    <source>
        <dbReference type="Pfam" id="PF12008"/>
    </source>
</evidence>
<feature type="domain" description="Type I restriction enzyme R protein C-terminal" evidence="1">
    <location>
        <begin position="1"/>
        <end position="58"/>
    </location>
</feature>
<organism evidence="2">
    <name type="scientific">hydrothermal vent metagenome</name>
    <dbReference type="NCBI Taxonomy" id="652676"/>
    <lineage>
        <taxon>unclassified sequences</taxon>
        <taxon>metagenomes</taxon>
        <taxon>ecological metagenomes</taxon>
    </lineage>
</organism>
<dbReference type="EMBL" id="UOFB01000054">
    <property type="protein sequence ID" value="VAW44643.1"/>
    <property type="molecule type" value="Genomic_DNA"/>
</dbReference>
<dbReference type="AlphaFoldDB" id="A0A3B0VWU5"/>
<feature type="non-terminal residue" evidence="2">
    <location>
        <position position="1"/>
    </location>
</feature>
<accession>A0A3B0VWU5</accession>
<sequence>LNEDAAKRYIATSLKRKYASENGTELNSALPKMSPLNPQYKTKKQSVFQKIAAFVEKFKGVGGQI</sequence>
<dbReference type="GO" id="GO:0009035">
    <property type="term" value="F:type I site-specific deoxyribonuclease activity"/>
    <property type="evidence" value="ECO:0007669"/>
    <property type="project" value="UniProtKB-EC"/>
</dbReference>
<dbReference type="InterPro" id="IPR022625">
    <property type="entry name" value="TypeI_RM_Rsu_C"/>
</dbReference>
<dbReference type="EC" id="3.1.21.3" evidence="2"/>
<protein>
    <submittedName>
        <fullName evidence="2">Type I restriction-modification system, restriction subunit R</fullName>
        <ecNumber evidence="2">3.1.21.3</ecNumber>
    </submittedName>
</protein>